<evidence type="ECO:0000313" key="3">
    <source>
        <dbReference type="EMBL" id="GJT68993.1"/>
    </source>
</evidence>
<dbReference type="Proteomes" id="UP001151760">
    <property type="component" value="Unassembled WGS sequence"/>
</dbReference>
<feature type="region of interest" description="Disordered" evidence="2">
    <location>
        <begin position="1078"/>
        <end position="1108"/>
    </location>
</feature>
<feature type="compositionally biased region" description="Polar residues" evidence="2">
    <location>
        <begin position="39"/>
        <end position="48"/>
    </location>
</feature>
<keyword evidence="1" id="KW-0175">Coiled coil</keyword>
<feature type="compositionally biased region" description="Low complexity" evidence="2">
    <location>
        <begin position="50"/>
        <end position="61"/>
    </location>
</feature>
<proteinExistence type="predicted"/>
<keyword evidence="4" id="KW-1185">Reference proteome</keyword>
<evidence type="ECO:0000256" key="2">
    <source>
        <dbReference type="SAM" id="MobiDB-lite"/>
    </source>
</evidence>
<sequence>MDDLYNNFKVYEAEIKSQSSSSSNSHNVAFVSLENTSSTNEAVNTTHDVSGASSQGQASSSTYADDVIQVNENELHDCHLNKGEVFKSASDSSVNEIEEENNQVNDRFKKVEGYHAVPPPYTGNYMPSRPDLSFAGLDDSVYKTNEFDSDDDCVTRPSIEHNKPSYTKINFVKSDENTRKSIIEQNTCRQPENLRKNQSPRIDKRNWNGLMAQKLGDGFEFNKKACFVCGSLNHLIKDFRPVWNNAQRVNHQNKLTHPHPKRNFVPTAVATKSGLVPVNAAKQSSPRAATSISTARQVNTAASKPKVNVASPIKYSYFKAHSHLSKVVSTAEGKRENAVKSSACWIWRPTGKVIDHISKDSGSYMPKRFDYGNPQYALQDQGIFDSGCSRHMTGNKSYLTDYQDIDGGFVAFAGSPKGGKITGKVLRAQMIRITVEVPDKGDNDVSQVWSRKEEELLIKKMTSMCKISQESELNKLLIQQEKKGAHLILRDCRQQALKTASTLIETNKTLVKDEEAEDVDVHLYSLMIGSLMYLTASRPNIMFADCACARDSPFDLEAFFDSDYAGASLDRKFTTRAEYVAAANCCGRVLWIQNQMLDYGFNFMNTKIYIDNESTICIVKNPKLHAKTKHIEIRHHFIRDSYEKKLIEVIKIHTDQNVDDLLTKAFDVSSGPPEKVGDEAVHKELGDKIERAATTASSLEAEQDSGKINRTQSMATLNDPSPEGTCSGSGPRCQDTILGGVDAQTSNMRRDSKGYTGVDTPLFQTMHVQGQILVESHHTPTSTPSTLQPQTSPPSIQTTYVTEEATPMPHDSPLLRVQSLGSNDDSLTLNELTVLCTTLSKRVESLESDLKQTKLTYGAAYTKLILKVKKLENKLKSSKARRRVRLIVSNDEEELEDSSKQGRKIAEIDQDPSVSLVQDEGTSWFHEAAKIQEKASDDTEVLVDQKEPTELVEDLVSTASPEVKTAAESLVYIRRSATKRKDKGKAIMDETEDEQNYSKNKIGLVMKLLVAADEDLVQQLQAGEKYSEEDLPKRLVELVNQRKKYFAQQRAEARRNKCMTQAQQRTYMFPKVIARSSKRHAKDELNQKASKRQKIGKGSEPAEESEELSQEQLHQLMIIVPKEGINVESLQIKYPIID</sequence>
<evidence type="ECO:0000256" key="1">
    <source>
        <dbReference type="SAM" id="Coils"/>
    </source>
</evidence>
<dbReference type="PANTHER" id="PTHR11439">
    <property type="entry name" value="GAG-POL-RELATED RETROTRANSPOSON"/>
    <property type="match status" value="1"/>
</dbReference>
<feature type="coiled-coil region" evidence="1">
    <location>
        <begin position="829"/>
        <end position="881"/>
    </location>
</feature>
<evidence type="ECO:0000313" key="4">
    <source>
        <dbReference type="Proteomes" id="UP001151760"/>
    </source>
</evidence>
<feature type="region of interest" description="Disordered" evidence="2">
    <location>
        <begin position="39"/>
        <end position="62"/>
    </location>
</feature>
<dbReference type="EMBL" id="BQNB010017948">
    <property type="protein sequence ID" value="GJT68993.1"/>
    <property type="molecule type" value="Genomic_DNA"/>
</dbReference>
<reference evidence="3" key="1">
    <citation type="journal article" date="2022" name="Int. J. Mol. Sci.">
        <title>Draft Genome of Tanacetum Coccineum: Genomic Comparison of Closely Related Tanacetum-Family Plants.</title>
        <authorList>
            <person name="Yamashiro T."/>
            <person name="Shiraishi A."/>
            <person name="Nakayama K."/>
            <person name="Satake H."/>
        </authorList>
    </citation>
    <scope>NUCLEOTIDE SEQUENCE</scope>
</reference>
<protein>
    <submittedName>
        <fullName evidence="3">Uncharacterized protein</fullName>
    </submittedName>
</protein>
<accession>A0ABQ5G1M0</accession>
<gene>
    <name evidence="3" type="ORF">Tco_1028279</name>
</gene>
<dbReference type="CDD" id="cd09272">
    <property type="entry name" value="RNase_HI_RT_Ty1"/>
    <property type="match status" value="1"/>
</dbReference>
<dbReference type="PANTHER" id="PTHR11439:SF495">
    <property type="entry name" value="REVERSE TRANSCRIPTASE, RNA-DEPENDENT DNA POLYMERASE-RELATED"/>
    <property type="match status" value="1"/>
</dbReference>
<feature type="region of interest" description="Disordered" evidence="2">
    <location>
        <begin position="713"/>
        <end position="732"/>
    </location>
</feature>
<feature type="compositionally biased region" description="Polar residues" evidence="2">
    <location>
        <begin position="713"/>
        <end position="728"/>
    </location>
</feature>
<comment type="caution">
    <text evidence="3">The sequence shown here is derived from an EMBL/GenBank/DDBJ whole genome shotgun (WGS) entry which is preliminary data.</text>
</comment>
<organism evidence="3 4">
    <name type="scientific">Tanacetum coccineum</name>
    <dbReference type="NCBI Taxonomy" id="301880"/>
    <lineage>
        <taxon>Eukaryota</taxon>
        <taxon>Viridiplantae</taxon>
        <taxon>Streptophyta</taxon>
        <taxon>Embryophyta</taxon>
        <taxon>Tracheophyta</taxon>
        <taxon>Spermatophyta</taxon>
        <taxon>Magnoliopsida</taxon>
        <taxon>eudicotyledons</taxon>
        <taxon>Gunneridae</taxon>
        <taxon>Pentapetalae</taxon>
        <taxon>asterids</taxon>
        <taxon>campanulids</taxon>
        <taxon>Asterales</taxon>
        <taxon>Asteraceae</taxon>
        <taxon>Asteroideae</taxon>
        <taxon>Anthemideae</taxon>
        <taxon>Anthemidinae</taxon>
        <taxon>Tanacetum</taxon>
    </lineage>
</organism>
<name>A0ABQ5G1M0_9ASTR</name>
<reference evidence="3" key="2">
    <citation type="submission" date="2022-01" db="EMBL/GenBank/DDBJ databases">
        <authorList>
            <person name="Yamashiro T."/>
            <person name="Shiraishi A."/>
            <person name="Satake H."/>
            <person name="Nakayama K."/>
        </authorList>
    </citation>
    <scope>NUCLEOTIDE SEQUENCE</scope>
</reference>